<dbReference type="EMBL" id="BRXU01000067">
    <property type="protein sequence ID" value="GLC62640.1"/>
    <property type="molecule type" value="Genomic_DNA"/>
</dbReference>
<protein>
    <recommendedName>
        <fullName evidence="3">DUF664 domain-containing protein</fullName>
    </recommendedName>
</protein>
<dbReference type="Pfam" id="PF04978">
    <property type="entry name" value="MST"/>
    <property type="match status" value="1"/>
</dbReference>
<accession>A0A9W6FBB3</accession>
<gene>
    <name evidence="1" type="primary">PLESTB003774</name>
    <name evidence="1" type="ORF">PLESTB_001922100</name>
</gene>
<dbReference type="InterPro" id="IPR007061">
    <property type="entry name" value="MST-like"/>
</dbReference>
<evidence type="ECO:0008006" key="3">
    <source>
        <dbReference type="Google" id="ProtNLM"/>
    </source>
</evidence>
<organism evidence="1 2">
    <name type="scientific">Pleodorina starrii</name>
    <dbReference type="NCBI Taxonomy" id="330485"/>
    <lineage>
        <taxon>Eukaryota</taxon>
        <taxon>Viridiplantae</taxon>
        <taxon>Chlorophyta</taxon>
        <taxon>core chlorophytes</taxon>
        <taxon>Chlorophyceae</taxon>
        <taxon>CS clade</taxon>
        <taxon>Chlamydomonadales</taxon>
        <taxon>Volvocaceae</taxon>
        <taxon>Pleodorina</taxon>
    </lineage>
</organism>
<evidence type="ECO:0000313" key="2">
    <source>
        <dbReference type="Proteomes" id="UP001165080"/>
    </source>
</evidence>
<keyword evidence="2" id="KW-1185">Reference proteome</keyword>
<dbReference type="InterPro" id="IPR034660">
    <property type="entry name" value="DinB/YfiT-like"/>
</dbReference>
<dbReference type="AlphaFoldDB" id="A0A9W6FBB3"/>
<dbReference type="SUPFAM" id="SSF109854">
    <property type="entry name" value="DinB/YfiT-like putative metalloenzymes"/>
    <property type="match status" value="1"/>
</dbReference>
<evidence type="ECO:0000313" key="1">
    <source>
        <dbReference type="EMBL" id="GLC62640.1"/>
    </source>
</evidence>
<dbReference type="Proteomes" id="UP001165080">
    <property type="component" value="Unassembled WGS sequence"/>
</dbReference>
<dbReference type="Gene3D" id="1.20.120.450">
    <property type="entry name" value="dinb family like domain"/>
    <property type="match status" value="1"/>
</dbReference>
<sequence length="406" mass="43801">MTDWNDITTALNAVLGGDPAAGGPRLRALWKASHPAEHAQRCVLAHYLADLEPDLADEVRWDKIALEEFSQVHENDLSPVGIASAAGLAPSLHLNPGEGYRRQGHITRAREHLALGRTAAGTLGDDGYSTMIRKGLDGLGGRLDATDTHQRSRVPRHDFPGTAREALSFYADVFGGDLSLHSYEEFGRTDGPPDAVAHGVLDGVVALAGSDAPEGAETMRLEGLMLSLLGTAEPAVLHEWFEKLSIGMTDTHLLAQLAEQRTHVLQAVSGLTETAMSRALTPSGWTMTQLLNHLAFDVEAFWISAVLGGDPTAIAALHDGWASEPMSGTDAIRVYQQEIARSTEVLAQSDLNAPPRWWPAPGDFEAPPMTDGHEVVFRVLVETSIHAGHLDIVRELTDGHQHLVLR</sequence>
<reference evidence="1 2" key="1">
    <citation type="journal article" date="2023" name="Commun. Biol.">
        <title>Reorganization of the ancestral sex-determining regions during the evolution of trioecy in Pleodorina starrii.</title>
        <authorList>
            <person name="Takahashi K."/>
            <person name="Suzuki S."/>
            <person name="Kawai-Toyooka H."/>
            <person name="Yamamoto K."/>
            <person name="Hamaji T."/>
            <person name="Ootsuki R."/>
            <person name="Yamaguchi H."/>
            <person name="Kawachi M."/>
            <person name="Higashiyama T."/>
            <person name="Nozaki H."/>
        </authorList>
    </citation>
    <scope>NUCLEOTIDE SEQUENCE [LARGE SCALE GENOMIC DNA]</scope>
    <source>
        <strain evidence="1 2">NIES-4479</strain>
    </source>
</reference>
<comment type="caution">
    <text evidence="1">The sequence shown here is derived from an EMBL/GenBank/DDBJ whole genome shotgun (WGS) entry which is preliminary data.</text>
</comment>
<name>A0A9W6FBB3_9CHLO</name>
<proteinExistence type="predicted"/>